<dbReference type="InterPro" id="IPR006162">
    <property type="entry name" value="Ppantetheine_attach_site"/>
</dbReference>
<evidence type="ECO:0000313" key="4">
    <source>
        <dbReference type="EMBL" id="GGM01455.1"/>
    </source>
</evidence>
<evidence type="ECO:0000256" key="1">
    <source>
        <dbReference type="ARBA" id="ARBA00022450"/>
    </source>
</evidence>
<dbReference type="Pfam" id="PF00550">
    <property type="entry name" value="PP-binding"/>
    <property type="match status" value="1"/>
</dbReference>
<dbReference type="Gene3D" id="1.10.1200.10">
    <property type="entry name" value="ACP-like"/>
    <property type="match status" value="1"/>
</dbReference>
<organism evidence="4 5">
    <name type="scientific">Pseudomonas asuensis</name>
    <dbReference type="NCBI Taxonomy" id="1825787"/>
    <lineage>
        <taxon>Bacteria</taxon>
        <taxon>Pseudomonadati</taxon>
        <taxon>Pseudomonadota</taxon>
        <taxon>Gammaproteobacteria</taxon>
        <taxon>Pseudomonadales</taxon>
        <taxon>Pseudomonadaceae</taxon>
        <taxon>Pseudomonas</taxon>
    </lineage>
</organism>
<keyword evidence="5" id="KW-1185">Reference proteome</keyword>
<evidence type="ECO:0000256" key="2">
    <source>
        <dbReference type="ARBA" id="ARBA00022553"/>
    </source>
</evidence>
<gene>
    <name evidence="4" type="ORF">GCM10009425_10880</name>
</gene>
<comment type="caution">
    <text evidence="4">The sequence shown here is derived from an EMBL/GenBank/DDBJ whole genome shotgun (WGS) entry which is preliminary data.</text>
</comment>
<dbReference type="Proteomes" id="UP000616499">
    <property type="component" value="Unassembled WGS sequence"/>
</dbReference>
<keyword evidence="2" id="KW-0597">Phosphoprotein</keyword>
<name>A0ABQ2GLR4_9PSED</name>
<dbReference type="InterPro" id="IPR009081">
    <property type="entry name" value="PP-bd_ACP"/>
</dbReference>
<accession>A0ABQ2GLR4</accession>
<dbReference type="PROSITE" id="PS50075">
    <property type="entry name" value="CARRIER"/>
    <property type="match status" value="1"/>
</dbReference>
<dbReference type="EMBL" id="BMNW01000002">
    <property type="protein sequence ID" value="GGM01455.1"/>
    <property type="molecule type" value="Genomic_DNA"/>
</dbReference>
<keyword evidence="1" id="KW-0596">Phosphopantetheine</keyword>
<dbReference type="PROSITE" id="PS00012">
    <property type="entry name" value="PHOSPHOPANTETHEINE"/>
    <property type="match status" value="1"/>
</dbReference>
<evidence type="ECO:0000259" key="3">
    <source>
        <dbReference type="PROSITE" id="PS50075"/>
    </source>
</evidence>
<dbReference type="InterPro" id="IPR036736">
    <property type="entry name" value="ACP-like_sf"/>
</dbReference>
<feature type="domain" description="Carrier" evidence="3">
    <location>
        <begin position="1"/>
        <end position="79"/>
    </location>
</feature>
<dbReference type="RefSeq" id="WP_188865092.1">
    <property type="nucleotide sequence ID" value="NZ_BMNW01000002.1"/>
</dbReference>
<reference evidence="5" key="1">
    <citation type="journal article" date="2019" name="Int. J. Syst. Evol. Microbiol.">
        <title>The Global Catalogue of Microorganisms (GCM) 10K type strain sequencing project: providing services to taxonomists for standard genome sequencing and annotation.</title>
        <authorList>
            <consortium name="The Broad Institute Genomics Platform"/>
            <consortium name="The Broad Institute Genome Sequencing Center for Infectious Disease"/>
            <person name="Wu L."/>
            <person name="Ma J."/>
        </authorList>
    </citation>
    <scope>NUCLEOTIDE SEQUENCE [LARGE SCALE GENOMIC DNA]</scope>
    <source>
        <strain evidence="5">JCM 13501</strain>
    </source>
</reference>
<evidence type="ECO:0000313" key="5">
    <source>
        <dbReference type="Proteomes" id="UP000616499"/>
    </source>
</evidence>
<dbReference type="SUPFAM" id="SSF47336">
    <property type="entry name" value="ACP-like"/>
    <property type="match status" value="1"/>
</dbReference>
<sequence length="87" mass="9693">MTSQEKILENIFAYLNRLAPPGTPIHPDIDLIQELGLDSIKVMDLLMEMEDEFDISIPLNVLTDVRTPAQLAHTVIALLEPADGLVR</sequence>
<protein>
    <recommendedName>
        <fullName evidence="3">Carrier domain-containing protein</fullName>
    </recommendedName>
</protein>
<proteinExistence type="predicted"/>